<keyword evidence="1 4" id="KW-0489">Methyltransferase</keyword>
<keyword evidence="5" id="KW-1185">Reference proteome</keyword>
<dbReference type="PANTHER" id="PTHR43542">
    <property type="entry name" value="METHYLTRANSFERASE"/>
    <property type="match status" value="1"/>
</dbReference>
<dbReference type="GO" id="GO:0008168">
    <property type="term" value="F:methyltransferase activity"/>
    <property type="evidence" value="ECO:0007669"/>
    <property type="project" value="UniProtKB-KW"/>
</dbReference>
<dbReference type="NCBIfam" id="TIGR00095">
    <property type="entry name" value="16S rRNA (guanine(966)-N(2))-methyltransferase RsmD"/>
    <property type="match status" value="1"/>
</dbReference>
<dbReference type="AlphaFoldDB" id="A0A2N4UBA2"/>
<proteinExistence type="predicted"/>
<dbReference type="CDD" id="cd02440">
    <property type="entry name" value="AdoMet_MTases"/>
    <property type="match status" value="1"/>
</dbReference>
<sequence>MKKHVVRIVGGDYRRTPIPVIDAVGLRPTPDRVRETLFNWLHHLWSGDFSQKRVLDLFAGTGALGFEAASRGVAHVQMVENNPAAVTALRALRSRLNAESVRIHAGNALSVLDRVNDTPFDLVMLDPPFDSGWLDRLWVKMPSVLMPGGLLYIESEKMTLAPAQFDVLRQSRAGHVHFQLLRFAALQKTVNNPEIEINRISTGSRDSSPLSTPINNSESA</sequence>
<evidence type="ECO:0000256" key="1">
    <source>
        <dbReference type="ARBA" id="ARBA00022603"/>
    </source>
</evidence>
<feature type="region of interest" description="Disordered" evidence="3">
    <location>
        <begin position="200"/>
        <end position="220"/>
    </location>
</feature>
<evidence type="ECO:0000256" key="3">
    <source>
        <dbReference type="SAM" id="MobiDB-lite"/>
    </source>
</evidence>
<organism evidence="4 5">
    <name type="scientific">Pollutimonas nitritireducens</name>
    <dbReference type="NCBI Taxonomy" id="2045209"/>
    <lineage>
        <taxon>Bacteria</taxon>
        <taxon>Pseudomonadati</taxon>
        <taxon>Pseudomonadota</taxon>
        <taxon>Betaproteobacteria</taxon>
        <taxon>Burkholderiales</taxon>
        <taxon>Alcaligenaceae</taxon>
        <taxon>Pollutimonas</taxon>
    </lineage>
</organism>
<accession>A0A2N4UBA2</accession>
<dbReference type="OrthoDB" id="9803017at2"/>
<comment type="caution">
    <text evidence="4">The sequence shown here is derived from an EMBL/GenBank/DDBJ whole genome shotgun (WGS) entry which is preliminary data.</text>
</comment>
<dbReference type="Pfam" id="PF03602">
    <property type="entry name" value="Cons_hypoth95"/>
    <property type="match status" value="1"/>
</dbReference>
<reference evidence="4 5" key="1">
    <citation type="submission" date="2017-10" db="EMBL/GenBank/DDBJ databases">
        <title>Two draft genome sequences of Pusillimonas sp. strains isolated from a nitrate- and radionuclide-contaminated groundwater in Russia.</title>
        <authorList>
            <person name="Grouzdev D.S."/>
            <person name="Tourova T.P."/>
            <person name="Goeva M.A."/>
            <person name="Babich T.L."/>
            <person name="Sokolova D.S."/>
            <person name="Abdullin R."/>
            <person name="Poltaraus A.B."/>
            <person name="Toshchakov S.V."/>
            <person name="Nazina T.N."/>
        </authorList>
    </citation>
    <scope>NUCLEOTIDE SEQUENCE [LARGE SCALE GENOMIC DNA]</scope>
    <source>
        <strain evidence="4 5">JR1/69-2-13</strain>
    </source>
</reference>
<dbReference type="Gene3D" id="3.40.50.150">
    <property type="entry name" value="Vaccinia Virus protein VP39"/>
    <property type="match status" value="1"/>
</dbReference>
<dbReference type="EMBL" id="PDNV01000014">
    <property type="protein sequence ID" value="PLC52290.1"/>
    <property type="molecule type" value="Genomic_DNA"/>
</dbReference>
<dbReference type="InterPro" id="IPR029063">
    <property type="entry name" value="SAM-dependent_MTases_sf"/>
</dbReference>
<evidence type="ECO:0000256" key="2">
    <source>
        <dbReference type="ARBA" id="ARBA00022679"/>
    </source>
</evidence>
<dbReference type="PIRSF" id="PIRSF004553">
    <property type="entry name" value="CHP00095"/>
    <property type="match status" value="1"/>
</dbReference>
<evidence type="ECO:0000313" key="4">
    <source>
        <dbReference type="EMBL" id="PLC52290.1"/>
    </source>
</evidence>
<dbReference type="InterPro" id="IPR004398">
    <property type="entry name" value="RNA_MeTrfase_RsmD"/>
</dbReference>
<name>A0A2N4UBA2_9BURK</name>
<dbReference type="Proteomes" id="UP000234328">
    <property type="component" value="Unassembled WGS sequence"/>
</dbReference>
<dbReference type="GO" id="GO:0031167">
    <property type="term" value="P:rRNA methylation"/>
    <property type="evidence" value="ECO:0007669"/>
    <property type="project" value="InterPro"/>
</dbReference>
<keyword evidence="2 4" id="KW-0808">Transferase</keyword>
<dbReference type="RefSeq" id="WP_102071562.1">
    <property type="nucleotide sequence ID" value="NZ_PDNV01000014.1"/>
</dbReference>
<dbReference type="PANTHER" id="PTHR43542:SF1">
    <property type="entry name" value="METHYLTRANSFERASE"/>
    <property type="match status" value="1"/>
</dbReference>
<protein>
    <submittedName>
        <fullName evidence="4">16S rRNA (Guanine(966)-N(2))-methyltransferase RsmD</fullName>
    </submittedName>
</protein>
<gene>
    <name evidence="4" type="primary">rsmD</name>
    <name evidence="4" type="ORF">CR155_18715</name>
</gene>
<evidence type="ECO:0000313" key="5">
    <source>
        <dbReference type="Proteomes" id="UP000234328"/>
    </source>
</evidence>
<dbReference type="SUPFAM" id="SSF53335">
    <property type="entry name" value="S-adenosyl-L-methionine-dependent methyltransferases"/>
    <property type="match status" value="1"/>
</dbReference>